<name>A0ABS1P8T9_9ACTN</name>
<keyword evidence="1" id="KW-1133">Transmembrane helix</keyword>
<reference evidence="2 3" key="1">
    <citation type="submission" date="2021-01" db="EMBL/GenBank/DDBJ databases">
        <title>WGS of actinomycetes isolated from Thailand.</title>
        <authorList>
            <person name="Thawai C."/>
        </authorList>
    </citation>
    <scope>NUCLEOTIDE SEQUENCE [LARGE SCALE GENOMIC DNA]</scope>
    <source>
        <strain evidence="2 3">CH5-8</strain>
    </source>
</reference>
<accession>A0ABS1P8T9</accession>
<keyword evidence="3" id="KW-1185">Reference proteome</keyword>
<comment type="caution">
    <text evidence="2">The sequence shown here is derived from an EMBL/GenBank/DDBJ whole genome shotgun (WGS) entry which is preliminary data.</text>
</comment>
<evidence type="ECO:0000313" key="3">
    <source>
        <dbReference type="Proteomes" id="UP000621386"/>
    </source>
</evidence>
<evidence type="ECO:0000256" key="1">
    <source>
        <dbReference type="SAM" id="Phobius"/>
    </source>
</evidence>
<evidence type="ECO:0000313" key="2">
    <source>
        <dbReference type="EMBL" id="MBL1108792.1"/>
    </source>
</evidence>
<dbReference type="EMBL" id="JAERRH010000015">
    <property type="protein sequence ID" value="MBL1108792.1"/>
    <property type="molecule type" value="Genomic_DNA"/>
</dbReference>
<gene>
    <name evidence="2" type="ORF">JK361_30120</name>
</gene>
<keyword evidence="1" id="KW-0812">Transmembrane</keyword>
<proteinExistence type="predicted"/>
<feature type="transmembrane region" description="Helical" evidence="1">
    <location>
        <begin position="66"/>
        <end position="88"/>
    </location>
</feature>
<protein>
    <submittedName>
        <fullName evidence="2">Uncharacterized protein</fullName>
    </submittedName>
</protein>
<dbReference type="Proteomes" id="UP000621386">
    <property type="component" value="Unassembled WGS sequence"/>
</dbReference>
<sequence length="167" mass="17668">MSSSEYYASVRAQGDLRAAERARLTANTPPPLPAWWAPMAGITHGLGMALVAGPLLYEADGGARRLALLLVTLAALAAFPVMCAVRVIRMRVRSWPPRGTRKQRMLLEGLPVVAYGVAALAFLAFGQSVGAVALGVLGGGSLWWRESRKNALCAEAQAALRATGRAE</sequence>
<feature type="transmembrane region" description="Helical" evidence="1">
    <location>
        <begin position="35"/>
        <end position="57"/>
    </location>
</feature>
<dbReference type="RefSeq" id="WP_201824127.1">
    <property type="nucleotide sequence ID" value="NZ_JAERRH010000015.1"/>
</dbReference>
<organism evidence="2 3">
    <name type="scientific">Streptomyces musisoli</name>
    <dbReference type="NCBI Taxonomy" id="2802280"/>
    <lineage>
        <taxon>Bacteria</taxon>
        <taxon>Bacillati</taxon>
        <taxon>Actinomycetota</taxon>
        <taxon>Actinomycetes</taxon>
        <taxon>Kitasatosporales</taxon>
        <taxon>Streptomycetaceae</taxon>
        <taxon>Streptomyces</taxon>
    </lineage>
</organism>
<keyword evidence="1" id="KW-0472">Membrane</keyword>
<feature type="transmembrane region" description="Helical" evidence="1">
    <location>
        <begin position="112"/>
        <end position="139"/>
    </location>
</feature>